<gene>
    <name evidence="1" type="ORF">SAMN02745163_01959</name>
</gene>
<sequence length="145" mass="15521">MCRMYNPSTASFMQEDSYRGKIEDPLSLNLYSYCENNPLIYDDPTGHWLHIAIGAAVEGAITGAIAAATGRMSLGAQALIMAGAGFIGNSANQYISKGRVDFKEASIAGLFTGITHGAIGKIFKSDNLFNNTINKAVTKLKNLPK</sequence>
<name>A0A1M6J9T1_9CLOT</name>
<evidence type="ECO:0000313" key="1">
    <source>
        <dbReference type="EMBL" id="SHJ43433.1"/>
    </source>
</evidence>
<organism evidence="1 2">
    <name type="scientific">Clostridium cavendishii DSM 21758</name>
    <dbReference type="NCBI Taxonomy" id="1121302"/>
    <lineage>
        <taxon>Bacteria</taxon>
        <taxon>Bacillati</taxon>
        <taxon>Bacillota</taxon>
        <taxon>Clostridia</taxon>
        <taxon>Eubacteriales</taxon>
        <taxon>Clostridiaceae</taxon>
        <taxon>Clostridium</taxon>
    </lineage>
</organism>
<dbReference type="Gene3D" id="2.180.10.10">
    <property type="entry name" value="RHS repeat-associated core"/>
    <property type="match status" value="1"/>
</dbReference>
<dbReference type="AlphaFoldDB" id="A0A1M6J9T1"/>
<evidence type="ECO:0000313" key="2">
    <source>
        <dbReference type="Proteomes" id="UP000184310"/>
    </source>
</evidence>
<dbReference type="EMBL" id="FQZB01000008">
    <property type="protein sequence ID" value="SHJ43433.1"/>
    <property type="molecule type" value="Genomic_DNA"/>
</dbReference>
<dbReference type="InterPro" id="IPR022385">
    <property type="entry name" value="Rhs_assc_core"/>
</dbReference>
<dbReference type="Proteomes" id="UP000184310">
    <property type="component" value="Unassembled WGS sequence"/>
</dbReference>
<keyword evidence="2" id="KW-1185">Reference proteome</keyword>
<dbReference type="STRING" id="1121302.SAMN02745163_01959"/>
<dbReference type="NCBIfam" id="TIGR03696">
    <property type="entry name" value="Rhs_assc_core"/>
    <property type="match status" value="1"/>
</dbReference>
<protein>
    <submittedName>
        <fullName evidence="1">RHS repeat-associated core domain-containing protein</fullName>
    </submittedName>
</protein>
<accession>A0A1M6J9T1</accession>
<reference evidence="1 2" key="1">
    <citation type="submission" date="2016-11" db="EMBL/GenBank/DDBJ databases">
        <authorList>
            <person name="Jaros S."/>
            <person name="Januszkiewicz K."/>
            <person name="Wedrychowicz H."/>
        </authorList>
    </citation>
    <scope>NUCLEOTIDE SEQUENCE [LARGE SCALE GENOMIC DNA]</scope>
    <source>
        <strain evidence="1 2">DSM 21758</strain>
    </source>
</reference>
<proteinExistence type="predicted"/>